<dbReference type="Proteomes" id="UP000294530">
    <property type="component" value="Unassembled WGS sequence"/>
</dbReference>
<reference evidence="1 2" key="1">
    <citation type="journal article" date="2021" name="Genome Biol.">
        <title>AFLAP: assembly-free linkage analysis pipeline using k-mers from genome sequencing data.</title>
        <authorList>
            <person name="Fletcher K."/>
            <person name="Zhang L."/>
            <person name="Gil J."/>
            <person name="Han R."/>
            <person name="Cavanaugh K."/>
            <person name="Michelmore R."/>
        </authorList>
    </citation>
    <scope>NUCLEOTIDE SEQUENCE [LARGE SCALE GENOMIC DNA]</scope>
    <source>
        <strain evidence="1 2">SF5</strain>
    </source>
</reference>
<organism evidence="1 2">
    <name type="scientific">Bremia lactucae</name>
    <name type="common">Lettuce downy mildew</name>
    <dbReference type="NCBI Taxonomy" id="4779"/>
    <lineage>
        <taxon>Eukaryota</taxon>
        <taxon>Sar</taxon>
        <taxon>Stramenopiles</taxon>
        <taxon>Oomycota</taxon>
        <taxon>Peronosporomycetes</taxon>
        <taxon>Peronosporales</taxon>
        <taxon>Peronosporaceae</taxon>
        <taxon>Bremia</taxon>
    </lineage>
</organism>
<comment type="caution">
    <text evidence="1">The sequence shown here is derived from an EMBL/GenBank/DDBJ whole genome shotgun (WGS) entry which is preliminary data.</text>
</comment>
<protein>
    <submittedName>
        <fullName evidence="1">Uncharacterized protein</fullName>
    </submittedName>
</protein>
<dbReference type="EMBL" id="SHOA02000002">
    <property type="protein sequence ID" value="TDH69158.1"/>
    <property type="molecule type" value="Genomic_DNA"/>
</dbReference>
<proteinExistence type="predicted"/>
<name>A0A976FM05_BRELC</name>
<evidence type="ECO:0000313" key="2">
    <source>
        <dbReference type="Proteomes" id="UP000294530"/>
    </source>
</evidence>
<dbReference type="AlphaFoldDB" id="A0A976FM05"/>
<evidence type="ECO:0000313" key="1">
    <source>
        <dbReference type="EMBL" id="TDH69158.1"/>
    </source>
</evidence>
<gene>
    <name evidence="1" type="ORF">CCR75_006964</name>
</gene>
<accession>A0A976FM05</accession>
<sequence>MLAQIHLSRKFKVDANFFELYDPSPSSLKKLLLELEKSPRAYDLDVELYRLLKQAVTDDKFMKGIWDRSTKKPEQPNAKRN</sequence>
<keyword evidence="2" id="KW-1185">Reference proteome</keyword>
<dbReference type="RefSeq" id="XP_067818657.1">
    <property type="nucleotide sequence ID" value="XM_067965029.1"/>
</dbReference>
<dbReference type="KEGG" id="blac:94350700"/>
<dbReference type="GeneID" id="94350700"/>